<keyword evidence="3" id="KW-1185">Reference proteome</keyword>
<feature type="region of interest" description="Disordered" evidence="1">
    <location>
        <begin position="182"/>
        <end position="204"/>
    </location>
</feature>
<protein>
    <submittedName>
        <fullName evidence="2">10320_t:CDS:1</fullName>
    </submittedName>
</protein>
<evidence type="ECO:0000256" key="1">
    <source>
        <dbReference type="SAM" id="MobiDB-lite"/>
    </source>
</evidence>
<dbReference type="Proteomes" id="UP000789508">
    <property type="component" value="Unassembled WGS sequence"/>
</dbReference>
<proteinExistence type="predicted"/>
<reference evidence="2" key="1">
    <citation type="submission" date="2021-06" db="EMBL/GenBank/DDBJ databases">
        <authorList>
            <person name="Kallberg Y."/>
            <person name="Tangrot J."/>
            <person name="Rosling A."/>
        </authorList>
    </citation>
    <scope>NUCLEOTIDE SEQUENCE</scope>
    <source>
        <strain evidence="2">FL130A</strain>
    </source>
</reference>
<accession>A0A9N9F7V9</accession>
<evidence type="ECO:0000313" key="2">
    <source>
        <dbReference type="EMBL" id="CAG8515613.1"/>
    </source>
</evidence>
<gene>
    <name evidence="2" type="ORF">ALEPTO_LOCUS4201</name>
</gene>
<dbReference type="AlphaFoldDB" id="A0A9N9F7V9"/>
<evidence type="ECO:0000313" key="3">
    <source>
        <dbReference type="Proteomes" id="UP000789508"/>
    </source>
</evidence>
<comment type="caution">
    <text evidence="2">The sequence shown here is derived from an EMBL/GenBank/DDBJ whole genome shotgun (WGS) entry which is preliminary data.</text>
</comment>
<sequence length="359" mass="40641">MENPNEHNTDKKVIKIETSQVGKSVVSLKKSIDKKVFIGYHTIETKTQAANLSNNSSEVSPITESVEEVIHASEVSPVTDLGFFERSPDLKWSVAVFDAENICWIAFSLYSFNFEDKKNENPYANASLRPKYWLKGIAEKDDVSEKDGFFFNYTCNRTKKITTITVQKKDVVLLNYNSTEKTVRASRNPDENHEERKEEASDGRKFENANAIIINSDGGKFENADAIIIDSDGKEIIHKASKEKIEESAYTISIPTDSDVIEIIHEDSEEGKEIDKNAYNNQRETIIMGISTKENKLSPVNIWSIPTALSKYLIRPIISDCKFDEENQSVKVTLKSREDGNKCEFKHAIAFQPHATSIR</sequence>
<dbReference type="EMBL" id="CAJVPS010000918">
    <property type="protein sequence ID" value="CAG8515613.1"/>
    <property type="molecule type" value="Genomic_DNA"/>
</dbReference>
<name>A0A9N9F7V9_9GLOM</name>
<organism evidence="2 3">
    <name type="scientific">Ambispora leptoticha</name>
    <dbReference type="NCBI Taxonomy" id="144679"/>
    <lineage>
        <taxon>Eukaryota</taxon>
        <taxon>Fungi</taxon>
        <taxon>Fungi incertae sedis</taxon>
        <taxon>Mucoromycota</taxon>
        <taxon>Glomeromycotina</taxon>
        <taxon>Glomeromycetes</taxon>
        <taxon>Archaeosporales</taxon>
        <taxon>Ambisporaceae</taxon>
        <taxon>Ambispora</taxon>
    </lineage>
</organism>